<dbReference type="AlphaFoldDB" id="A0AAW1V4E5"/>
<sequence length="122" mass="13458">MPSYYVMLAILIGLASVDIGSALKCYRCNEQNNEACNKGLDSLEVHYCPNRDDKCEAYGYEVLEGGKVISSGFQRGCLSEMGNCRLIYGTMETLIRSATGGRNVFRQKSCDVCDTDLCNTNN</sequence>
<reference evidence="2 3" key="1">
    <citation type="submission" date="2023-03" db="EMBL/GenBank/DDBJ databases">
        <title>Genome insight into feeding habits of ladybird beetles.</title>
        <authorList>
            <person name="Li H.-S."/>
            <person name="Huang Y.-H."/>
            <person name="Pang H."/>
        </authorList>
    </citation>
    <scope>NUCLEOTIDE SEQUENCE [LARGE SCALE GENOMIC DNA]</scope>
    <source>
        <strain evidence="2">SYSU_2023b</strain>
        <tissue evidence="2">Whole body</tissue>
    </source>
</reference>
<evidence type="ECO:0008006" key="4">
    <source>
        <dbReference type="Google" id="ProtNLM"/>
    </source>
</evidence>
<evidence type="ECO:0000256" key="1">
    <source>
        <dbReference type="SAM" id="SignalP"/>
    </source>
</evidence>
<keyword evidence="1" id="KW-0732">Signal</keyword>
<dbReference type="EMBL" id="JARQZJ010000121">
    <property type="protein sequence ID" value="KAK9887901.1"/>
    <property type="molecule type" value="Genomic_DNA"/>
</dbReference>
<accession>A0AAW1V4E5</accession>
<dbReference type="SUPFAM" id="SSF57302">
    <property type="entry name" value="Snake toxin-like"/>
    <property type="match status" value="1"/>
</dbReference>
<evidence type="ECO:0000313" key="3">
    <source>
        <dbReference type="Proteomes" id="UP001431783"/>
    </source>
</evidence>
<name>A0AAW1V4E5_9CUCU</name>
<keyword evidence="3" id="KW-1185">Reference proteome</keyword>
<protein>
    <recommendedName>
        <fullName evidence="4">Protein sleepless</fullName>
    </recommendedName>
</protein>
<dbReference type="Proteomes" id="UP001431783">
    <property type="component" value="Unassembled WGS sequence"/>
</dbReference>
<evidence type="ECO:0000313" key="2">
    <source>
        <dbReference type="EMBL" id="KAK9887901.1"/>
    </source>
</evidence>
<dbReference type="InterPro" id="IPR045860">
    <property type="entry name" value="Snake_toxin-like_sf"/>
</dbReference>
<comment type="caution">
    <text evidence="2">The sequence shown here is derived from an EMBL/GenBank/DDBJ whole genome shotgun (WGS) entry which is preliminary data.</text>
</comment>
<feature type="signal peptide" evidence="1">
    <location>
        <begin position="1"/>
        <end position="22"/>
    </location>
</feature>
<feature type="chain" id="PRO_5043710599" description="Protein sleepless" evidence="1">
    <location>
        <begin position="23"/>
        <end position="122"/>
    </location>
</feature>
<gene>
    <name evidence="2" type="ORF">WA026_000204</name>
</gene>
<organism evidence="2 3">
    <name type="scientific">Henosepilachna vigintioctopunctata</name>
    <dbReference type="NCBI Taxonomy" id="420089"/>
    <lineage>
        <taxon>Eukaryota</taxon>
        <taxon>Metazoa</taxon>
        <taxon>Ecdysozoa</taxon>
        <taxon>Arthropoda</taxon>
        <taxon>Hexapoda</taxon>
        <taxon>Insecta</taxon>
        <taxon>Pterygota</taxon>
        <taxon>Neoptera</taxon>
        <taxon>Endopterygota</taxon>
        <taxon>Coleoptera</taxon>
        <taxon>Polyphaga</taxon>
        <taxon>Cucujiformia</taxon>
        <taxon>Coccinelloidea</taxon>
        <taxon>Coccinellidae</taxon>
        <taxon>Epilachninae</taxon>
        <taxon>Epilachnini</taxon>
        <taxon>Henosepilachna</taxon>
    </lineage>
</organism>
<proteinExistence type="predicted"/>